<dbReference type="InterPro" id="IPR011650">
    <property type="entry name" value="Peptidase_M20_dimer"/>
</dbReference>
<dbReference type="Pfam" id="PF07687">
    <property type="entry name" value="M20_dimer"/>
    <property type="match status" value="1"/>
</dbReference>
<dbReference type="EMBL" id="WVUH01000222">
    <property type="protein sequence ID" value="MBO4208713.1"/>
    <property type="molecule type" value="Genomic_DNA"/>
</dbReference>
<proteinExistence type="predicted"/>
<keyword evidence="5" id="KW-1185">Reference proteome</keyword>
<name>A0ABS3VWG4_MICEH</name>
<dbReference type="InterPro" id="IPR036264">
    <property type="entry name" value="Bact_exopeptidase_dim_dom"/>
</dbReference>
<organism evidence="4 5">
    <name type="scientific">Micromonospora echinofusca</name>
    <dbReference type="NCBI Taxonomy" id="47858"/>
    <lineage>
        <taxon>Bacteria</taxon>
        <taxon>Bacillati</taxon>
        <taxon>Actinomycetota</taxon>
        <taxon>Actinomycetes</taxon>
        <taxon>Micromonosporales</taxon>
        <taxon>Micromonosporaceae</taxon>
        <taxon>Micromonospora</taxon>
    </lineage>
</organism>
<keyword evidence="1" id="KW-0479">Metal-binding</keyword>
<evidence type="ECO:0000313" key="4">
    <source>
        <dbReference type="EMBL" id="MBO4208713.1"/>
    </source>
</evidence>
<gene>
    <name evidence="4" type="ORF">GSF22_22265</name>
</gene>
<reference evidence="4 5" key="1">
    <citation type="submission" date="2019-12" db="EMBL/GenBank/DDBJ databases">
        <title>Whole genome sequencing of endophytic Actinobacterium Micromonospora sp. MPMI6T.</title>
        <authorList>
            <person name="Evv R."/>
            <person name="Podile A.R."/>
        </authorList>
    </citation>
    <scope>NUCLEOTIDE SEQUENCE [LARGE SCALE GENOMIC DNA]</scope>
    <source>
        <strain evidence="4 5">MPMI6</strain>
    </source>
</reference>
<dbReference type="Proteomes" id="UP000823521">
    <property type="component" value="Unassembled WGS sequence"/>
</dbReference>
<protein>
    <submittedName>
        <fullName evidence="4">M20/M25/M40 family metallo-hydrolase</fullName>
    </submittedName>
</protein>
<dbReference type="PANTHER" id="PTHR43808:SF9">
    <property type="entry name" value="BLL0789 PROTEIN"/>
    <property type="match status" value="1"/>
</dbReference>
<dbReference type="Gene3D" id="3.30.70.360">
    <property type="match status" value="1"/>
</dbReference>
<evidence type="ECO:0000313" key="5">
    <source>
        <dbReference type="Proteomes" id="UP000823521"/>
    </source>
</evidence>
<evidence type="ECO:0000256" key="2">
    <source>
        <dbReference type="ARBA" id="ARBA00022801"/>
    </source>
</evidence>
<dbReference type="SUPFAM" id="SSF55031">
    <property type="entry name" value="Bacterial exopeptidase dimerisation domain"/>
    <property type="match status" value="1"/>
</dbReference>
<dbReference type="Gene3D" id="3.40.630.10">
    <property type="entry name" value="Zn peptidases"/>
    <property type="match status" value="1"/>
</dbReference>
<evidence type="ECO:0000259" key="3">
    <source>
        <dbReference type="Pfam" id="PF07687"/>
    </source>
</evidence>
<evidence type="ECO:0000256" key="1">
    <source>
        <dbReference type="ARBA" id="ARBA00022723"/>
    </source>
</evidence>
<dbReference type="PANTHER" id="PTHR43808">
    <property type="entry name" value="ACETYLORNITHINE DEACETYLASE"/>
    <property type="match status" value="1"/>
</dbReference>
<comment type="caution">
    <text evidence="4">The sequence shown here is derived from an EMBL/GenBank/DDBJ whole genome shotgun (WGS) entry which is preliminary data.</text>
</comment>
<feature type="domain" description="Peptidase M20 dimerisation" evidence="3">
    <location>
        <begin position="175"/>
        <end position="268"/>
    </location>
</feature>
<dbReference type="RefSeq" id="WP_208815698.1">
    <property type="nucleotide sequence ID" value="NZ_WVUH01000222.1"/>
</dbReference>
<sequence length="317" mass="33286">MVDGTEIRRAAEARAALMTARLRKLVTCESPPGAVHELTSCADLLDAWGSEVLGRPARRVVVDGLPHLYWPAADQRILLLGHYDTVWPAGTVRDWPFSVDGAIATGPGVCDMKAGIVQMLTALELLPDTSRIGLLLTCDEESGSVTSRPLIEREASRSGTVLVGEPSTEAGELKVARKGGSVYRVTVHGRAAHAGVEPHRGVNAGIELAQQILAVREFAAGETSVTPTVLSAGTMTNVVPESATFCVDVRAWSGEELHRVDRLVRALAPRLPGARLTVGGGINRYPLPAAVAVPVLEVAQAVAAELGLPTVSGVSAP</sequence>
<keyword evidence="2" id="KW-0378">Hydrolase</keyword>
<feature type="non-terminal residue" evidence="4">
    <location>
        <position position="317"/>
    </location>
</feature>
<accession>A0ABS3VWG4</accession>
<dbReference type="InterPro" id="IPR050072">
    <property type="entry name" value="Peptidase_M20A"/>
</dbReference>
<dbReference type="SUPFAM" id="SSF53187">
    <property type="entry name" value="Zn-dependent exopeptidases"/>
    <property type="match status" value="1"/>
</dbReference>